<evidence type="ECO:0000313" key="2">
    <source>
        <dbReference type="Proteomes" id="UP000535491"/>
    </source>
</evidence>
<keyword evidence="2" id="KW-1185">Reference proteome</keyword>
<comment type="caution">
    <text evidence="1">The sequence shown here is derived from an EMBL/GenBank/DDBJ whole genome shotgun (WGS) entry which is preliminary data.</text>
</comment>
<reference evidence="1 2" key="1">
    <citation type="submission" date="2020-07" db="EMBL/GenBank/DDBJ databases">
        <authorList>
            <person name="Feng H."/>
        </authorList>
    </citation>
    <scope>NUCLEOTIDE SEQUENCE [LARGE SCALE GENOMIC DNA]</scope>
    <source>
        <strain evidence="2">s-10</strain>
    </source>
</reference>
<evidence type="ECO:0008006" key="3">
    <source>
        <dbReference type="Google" id="ProtNLM"/>
    </source>
</evidence>
<sequence length="132" mass="15251">MNLWQLRILTPGEIEVITSPSWDHIKLVLDQVDGFALDNVSLLSEEAGDLMVAGGDEYNGVKLYYVSYYLDGYSEDLVNPSVSKEDEKHITITVQEVGTDIPRRYLVEYRDMIKAFKYFFETGELTKDQEWE</sequence>
<dbReference type="EMBL" id="JACEIQ010000005">
    <property type="protein sequence ID" value="MBA4494012.1"/>
    <property type="molecule type" value="Genomic_DNA"/>
</dbReference>
<proteinExistence type="predicted"/>
<evidence type="ECO:0000313" key="1">
    <source>
        <dbReference type="EMBL" id="MBA4494012.1"/>
    </source>
</evidence>
<dbReference type="AlphaFoldDB" id="A0A7W2A8C4"/>
<dbReference type="RefSeq" id="WP_181751260.1">
    <property type="nucleotide sequence ID" value="NZ_JACEIQ010000005.1"/>
</dbReference>
<organism evidence="1 2">
    <name type="scientific">Paenactinomyces guangxiensis</name>
    <dbReference type="NCBI Taxonomy" id="1490290"/>
    <lineage>
        <taxon>Bacteria</taxon>
        <taxon>Bacillati</taxon>
        <taxon>Bacillota</taxon>
        <taxon>Bacilli</taxon>
        <taxon>Bacillales</taxon>
        <taxon>Thermoactinomycetaceae</taxon>
        <taxon>Paenactinomyces</taxon>
    </lineage>
</organism>
<dbReference type="Proteomes" id="UP000535491">
    <property type="component" value="Unassembled WGS sequence"/>
</dbReference>
<protein>
    <recommendedName>
        <fullName evidence="3">Immunity protein Imm1</fullName>
    </recommendedName>
</protein>
<accession>A0A7W2A8C4</accession>
<name>A0A7W2A8C4_9BACL</name>
<gene>
    <name evidence="1" type="ORF">H1191_06805</name>
</gene>